<dbReference type="OrthoDB" id="1634004at2"/>
<gene>
    <name evidence="1" type="ORF">HMPREF9220_0797</name>
</gene>
<dbReference type="EMBL" id="AENT01000010">
    <property type="protein sequence ID" value="EFR43120.1"/>
    <property type="molecule type" value="Genomic_DNA"/>
</dbReference>
<accession>E4L7W1</accession>
<dbReference type="RefSeq" id="WP_007554197.1">
    <property type="nucleotide sequence ID" value="NZ_AENT01000010.1"/>
</dbReference>
<comment type="caution">
    <text evidence="1">The sequence shown here is derived from an EMBL/GenBank/DDBJ whole genome shotgun (WGS) entry which is preliminary data.</text>
</comment>
<reference evidence="1 2" key="1">
    <citation type="submission" date="2010-11" db="EMBL/GenBank/DDBJ databases">
        <authorList>
            <person name="Durkin A.S."/>
            <person name="Madupu R."/>
            <person name="Torralba M."/>
            <person name="Gillis M."/>
            <person name="Methe B."/>
            <person name="Sutton G."/>
            <person name="Nelson K.E."/>
        </authorList>
    </citation>
    <scope>NUCLEOTIDE SEQUENCE [LARGE SCALE GENOMIC DNA]</scope>
    <source>
        <strain evidence="1 2">UPII 345-E</strain>
    </source>
</reference>
<organism evidence="1 2">
    <name type="scientific">Dialister micraerophilus UPII 345-E</name>
    <dbReference type="NCBI Taxonomy" id="910314"/>
    <lineage>
        <taxon>Bacteria</taxon>
        <taxon>Bacillati</taxon>
        <taxon>Bacillota</taxon>
        <taxon>Negativicutes</taxon>
        <taxon>Veillonellales</taxon>
        <taxon>Veillonellaceae</taxon>
        <taxon>Dialister</taxon>
    </lineage>
</organism>
<dbReference type="Gene3D" id="1.20.58.220">
    <property type="entry name" value="Phosphate transport system protein phou homolog 2, domain 2"/>
    <property type="match status" value="1"/>
</dbReference>
<dbReference type="InterPro" id="IPR038078">
    <property type="entry name" value="PhoU-like_sf"/>
</dbReference>
<evidence type="ECO:0000313" key="2">
    <source>
        <dbReference type="Proteomes" id="UP000004594"/>
    </source>
</evidence>
<dbReference type="AlphaFoldDB" id="E4L7W1"/>
<proteinExistence type="predicted"/>
<evidence type="ECO:0000313" key="1">
    <source>
        <dbReference type="EMBL" id="EFR43120.1"/>
    </source>
</evidence>
<sequence length="201" mass="23686">MGNKKEKFYEQLCEITESCENEINLLQKVFEGNLNVFDAFAPISETKQNINILMPKINRRAIKICKISDEGFLVYRLVDKIYTASVLIDEIFLQIQTFPQEECPRNLEVVLNLIRCSFGELVKILQYTENIDDSYMKAEARIRKIFEYKKRGDACYSDLLKSLYTMEDRTLYVIRWKEIIEKLKNILDECIESAIILRTLL</sequence>
<protein>
    <recommendedName>
        <fullName evidence="3">TIGR00153 family protein</fullName>
    </recommendedName>
</protein>
<name>E4L7W1_9FIRM</name>
<dbReference type="Proteomes" id="UP000004594">
    <property type="component" value="Unassembled WGS sequence"/>
</dbReference>
<evidence type="ECO:0008006" key="3">
    <source>
        <dbReference type="Google" id="ProtNLM"/>
    </source>
</evidence>